<protein>
    <submittedName>
        <fullName evidence="5">D-alanine--D-alanine ligase B</fullName>
        <ecNumber evidence="5">6.3.2.4</ecNumber>
    </submittedName>
</protein>
<proteinExistence type="inferred from homology"/>
<keyword evidence="2 5" id="KW-0436">Ligase</keyword>
<organism evidence="5 6">
    <name type="scientific">Flavonifractor plautii</name>
    <name type="common">Fusobacterium plautii</name>
    <dbReference type="NCBI Taxonomy" id="292800"/>
    <lineage>
        <taxon>Bacteria</taxon>
        <taxon>Bacillati</taxon>
        <taxon>Bacillota</taxon>
        <taxon>Clostridia</taxon>
        <taxon>Eubacteriales</taxon>
        <taxon>Oscillospiraceae</taxon>
        <taxon>Flavonifractor</taxon>
    </lineage>
</organism>
<dbReference type="AlphaFoldDB" id="A0A174A8G4"/>
<dbReference type="Gene3D" id="3.30.470.20">
    <property type="entry name" value="ATP-grasp fold, B domain"/>
    <property type="match status" value="1"/>
</dbReference>
<reference evidence="5 6" key="1">
    <citation type="submission" date="2015-09" db="EMBL/GenBank/DDBJ databases">
        <authorList>
            <consortium name="Pathogen Informatics"/>
        </authorList>
    </citation>
    <scope>NUCLEOTIDE SEQUENCE [LARGE SCALE GENOMIC DNA]</scope>
    <source>
        <strain evidence="5 6">2789STDY5608854</strain>
    </source>
</reference>
<dbReference type="PANTHER" id="PTHR23132">
    <property type="entry name" value="D-ALANINE--D-ALANINE LIGASE"/>
    <property type="match status" value="1"/>
</dbReference>
<name>A0A174A8G4_FLAPL</name>
<dbReference type="GO" id="GO:0005524">
    <property type="term" value="F:ATP binding"/>
    <property type="evidence" value="ECO:0007669"/>
    <property type="project" value="UniProtKB-UniRule"/>
</dbReference>
<dbReference type="SUPFAM" id="SSF56059">
    <property type="entry name" value="Glutathione synthetase ATP-binding domain-like"/>
    <property type="match status" value="1"/>
</dbReference>
<evidence type="ECO:0000256" key="1">
    <source>
        <dbReference type="ARBA" id="ARBA00010871"/>
    </source>
</evidence>
<evidence type="ECO:0000313" key="5">
    <source>
        <dbReference type="EMBL" id="CUN84971.1"/>
    </source>
</evidence>
<dbReference type="Pfam" id="PF07478">
    <property type="entry name" value="Dala_Dala_lig_C"/>
    <property type="match status" value="1"/>
</dbReference>
<dbReference type="EC" id="6.3.2.4" evidence="5"/>
<dbReference type="PROSITE" id="PS50975">
    <property type="entry name" value="ATP_GRASP"/>
    <property type="match status" value="1"/>
</dbReference>
<accession>A0A174A8G4</accession>
<dbReference type="EMBL" id="CYZT01000021">
    <property type="protein sequence ID" value="CUN84971.1"/>
    <property type="molecule type" value="Genomic_DNA"/>
</dbReference>
<dbReference type="Gene3D" id="3.30.1490.20">
    <property type="entry name" value="ATP-grasp fold, A domain"/>
    <property type="match status" value="1"/>
</dbReference>
<keyword evidence="3" id="KW-0547">Nucleotide-binding</keyword>
<gene>
    <name evidence="5" type="primary">ddlB</name>
    <name evidence="5" type="ORF">ERS852411_00582</name>
</gene>
<sequence length="349" mass="39490">MTLKRTDFTQFWWKNSGIDKAQLSIVLLAHVQQPRGHINQAQLQCSETERFSIEEFNEIYQGIVNAGYYIQAVYYNELDFITEYIEHPEHFSNCLIYNLARNGLGDNKKTIIPAFCELVGLNYTSSSSLSCALCRNKYYFTTLFQTHGIPVPQSWLFTDAGILGDRMPRDGTQVICKPCSESASQGVSAAGVFLASQDMFQRFKGTHYIIQEYIGGEECEVPVFKVGNSINVLEPVGIDLGGKSILDEQASAYNQYGFYHLGDTQKLHTIDTIRAYAEKAFRLMQMDVYGRIDFRIAADGTPYIFDVSTTPYTTKHSSFAFAFERLGLSYSEIYQAIIFAALQRENAKC</sequence>
<dbReference type="GO" id="GO:0008716">
    <property type="term" value="F:D-alanine-D-alanine ligase activity"/>
    <property type="evidence" value="ECO:0007669"/>
    <property type="project" value="UniProtKB-EC"/>
</dbReference>
<dbReference type="InterPro" id="IPR011095">
    <property type="entry name" value="Dala_Dala_lig_C"/>
</dbReference>
<evidence type="ECO:0000313" key="6">
    <source>
        <dbReference type="Proteomes" id="UP000095746"/>
    </source>
</evidence>
<keyword evidence="3" id="KW-0067">ATP-binding</keyword>
<dbReference type="GO" id="GO:0046872">
    <property type="term" value="F:metal ion binding"/>
    <property type="evidence" value="ECO:0007669"/>
    <property type="project" value="InterPro"/>
</dbReference>
<feature type="domain" description="ATP-grasp" evidence="4">
    <location>
        <begin position="141"/>
        <end position="339"/>
    </location>
</feature>
<dbReference type="InterPro" id="IPR013815">
    <property type="entry name" value="ATP_grasp_subdomain_1"/>
</dbReference>
<evidence type="ECO:0000259" key="4">
    <source>
        <dbReference type="PROSITE" id="PS50975"/>
    </source>
</evidence>
<dbReference type="Proteomes" id="UP000095746">
    <property type="component" value="Unassembled WGS sequence"/>
</dbReference>
<dbReference type="InterPro" id="IPR011761">
    <property type="entry name" value="ATP-grasp"/>
</dbReference>
<comment type="similarity">
    <text evidence="1">Belongs to the D-alanine--D-alanine ligase family.</text>
</comment>
<evidence type="ECO:0000256" key="3">
    <source>
        <dbReference type="PROSITE-ProRule" id="PRU00409"/>
    </source>
</evidence>
<evidence type="ECO:0000256" key="2">
    <source>
        <dbReference type="ARBA" id="ARBA00022598"/>
    </source>
</evidence>
<dbReference type="PANTHER" id="PTHR23132:SF23">
    <property type="entry name" value="D-ALANINE--D-ALANINE LIGASE B"/>
    <property type="match status" value="1"/>
</dbReference>